<proteinExistence type="predicted"/>
<reference evidence="1" key="1">
    <citation type="journal article" date="2020" name="Nature">
        <title>Giant virus diversity and host interactions through global metagenomics.</title>
        <authorList>
            <person name="Schulz F."/>
            <person name="Roux S."/>
            <person name="Paez-Espino D."/>
            <person name="Jungbluth S."/>
            <person name="Walsh D.A."/>
            <person name="Denef V.J."/>
            <person name="McMahon K.D."/>
            <person name="Konstantinidis K.T."/>
            <person name="Eloe-Fadrosh E.A."/>
            <person name="Kyrpides N.C."/>
            <person name="Woyke T."/>
        </authorList>
    </citation>
    <scope>NUCLEOTIDE SEQUENCE</scope>
    <source>
        <strain evidence="1">GVMAG-M-3300023179-82</strain>
    </source>
</reference>
<protein>
    <submittedName>
        <fullName evidence="1">Uncharacterized protein</fullName>
    </submittedName>
</protein>
<sequence length="49" mass="5710">MSIHDAKIMDTQINDNLKNNKKPINLIGDKGYIKGDDYRNKIYNENKQS</sequence>
<name>A0A6C0H7B0_9ZZZZ</name>
<evidence type="ECO:0000313" key="1">
    <source>
        <dbReference type="EMBL" id="QHT76438.1"/>
    </source>
</evidence>
<organism evidence="1">
    <name type="scientific">viral metagenome</name>
    <dbReference type="NCBI Taxonomy" id="1070528"/>
    <lineage>
        <taxon>unclassified sequences</taxon>
        <taxon>metagenomes</taxon>
        <taxon>organismal metagenomes</taxon>
    </lineage>
</organism>
<accession>A0A6C0H7B0</accession>
<dbReference type="EMBL" id="MN739896">
    <property type="protein sequence ID" value="QHT76438.1"/>
    <property type="molecule type" value="Genomic_DNA"/>
</dbReference>
<dbReference type="AlphaFoldDB" id="A0A6C0H7B0"/>